<dbReference type="PANTHER" id="PTHR43774">
    <property type="entry name" value="PEPTIDE METHIONINE SULFOXIDE REDUCTASE"/>
    <property type="match status" value="1"/>
</dbReference>
<evidence type="ECO:0000259" key="6">
    <source>
        <dbReference type="Pfam" id="PF20939"/>
    </source>
</evidence>
<dbReference type="Proteomes" id="UP001186944">
    <property type="component" value="Unassembled WGS sequence"/>
</dbReference>
<dbReference type="Gene3D" id="3.30.1060.10">
    <property type="entry name" value="Peptide methionine sulphoxide reductase MsrA"/>
    <property type="match status" value="1"/>
</dbReference>
<evidence type="ECO:0000313" key="7">
    <source>
        <dbReference type="EMBL" id="KAK3086488.1"/>
    </source>
</evidence>
<dbReference type="InterPro" id="IPR002569">
    <property type="entry name" value="Met_Sox_Rdtase_MsrA_dom"/>
</dbReference>
<keyword evidence="8" id="KW-1185">Reference proteome</keyword>
<name>A0AA89BL08_PINIB</name>
<dbReference type="AlphaFoldDB" id="A0AA89BL08"/>
<dbReference type="Pfam" id="PF20939">
    <property type="entry name" value="MsrA_helical"/>
    <property type="match status" value="1"/>
</dbReference>
<evidence type="ECO:0000256" key="1">
    <source>
        <dbReference type="ARBA" id="ARBA00005591"/>
    </source>
</evidence>
<dbReference type="InterPro" id="IPR049006">
    <property type="entry name" value="MsrA_helical"/>
</dbReference>
<gene>
    <name evidence="7" type="ORF">FSP39_019101</name>
</gene>
<organism evidence="7 8">
    <name type="scientific">Pinctada imbricata</name>
    <name type="common">Atlantic pearl-oyster</name>
    <name type="synonym">Pinctada martensii</name>
    <dbReference type="NCBI Taxonomy" id="66713"/>
    <lineage>
        <taxon>Eukaryota</taxon>
        <taxon>Metazoa</taxon>
        <taxon>Spiralia</taxon>
        <taxon>Lophotrochozoa</taxon>
        <taxon>Mollusca</taxon>
        <taxon>Bivalvia</taxon>
        <taxon>Autobranchia</taxon>
        <taxon>Pteriomorphia</taxon>
        <taxon>Pterioida</taxon>
        <taxon>Pterioidea</taxon>
        <taxon>Pteriidae</taxon>
        <taxon>Pinctada</taxon>
    </lineage>
</organism>
<dbReference type="PANTHER" id="PTHR43774:SF1">
    <property type="entry name" value="PEPTIDE METHIONINE SULFOXIDE REDUCTASE MSRA 2"/>
    <property type="match status" value="1"/>
</dbReference>
<evidence type="ECO:0000259" key="5">
    <source>
        <dbReference type="Pfam" id="PF01625"/>
    </source>
</evidence>
<accession>A0AA89BL08</accession>
<feature type="domain" description="Selenoprotein methionine sulfoxide reductase A helical" evidence="6">
    <location>
        <begin position="123"/>
        <end position="151"/>
    </location>
</feature>
<dbReference type="EC" id="1.8.4.11" evidence="2"/>
<evidence type="ECO:0000256" key="4">
    <source>
        <dbReference type="ARBA" id="ARBA00030643"/>
    </source>
</evidence>
<evidence type="ECO:0000256" key="2">
    <source>
        <dbReference type="ARBA" id="ARBA00012502"/>
    </source>
</evidence>
<dbReference type="EMBL" id="VSWD01000012">
    <property type="protein sequence ID" value="KAK3086488.1"/>
    <property type="molecule type" value="Genomic_DNA"/>
</dbReference>
<keyword evidence="3" id="KW-0560">Oxidoreductase</keyword>
<comment type="caution">
    <text evidence="7">The sequence shown here is derived from an EMBL/GenBank/DDBJ whole genome shotgun (WGS) entry which is preliminary data.</text>
</comment>
<evidence type="ECO:0000256" key="3">
    <source>
        <dbReference type="ARBA" id="ARBA00023002"/>
    </source>
</evidence>
<dbReference type="GO" id="GO:0008113">
    <property type="term" value="F:peptide-methionine (S)-S-oxide reductase activity"/>
    <property type="evidence" value="ECO:0007669"/>
    <property type="project" value="UniProtKB-EC"/>
</dbReference>
<comment type="similarity">
    <text evidence="1">Belongs to the MsrA Met sulfoxide reductase family.</text>
</comment>
<dbReference type="Pfam" id="PF01625">
    <property type="entry name" value="PMSR"/>
    <property type="match status" value="1"/>
</dbReference>
<proteinExistence type="inferred from homology"/>
<sequence>MKTRVGYTGGSSLDPTYRNMGDHTETVALDFDQEKITYEDLLKLFWKWHNPCTQHCNQYMSAIFYHGTKQKLLAEQSRDKLQKEMARPIATKILPAETFYNAENYHQKYILRQHHTVLDSLDLSDEDLITSTVAGKLNGYLGGYGTMEQFEIVSKSTVACKLNSYLGGYGTV</sequence>
<reference evidence="7" key="1">
    <citation type="submission" date="2019-08" db="EMBL/GenBank/DDBJ databases">
        <title>The improved chromosome-level genome for the pearl oyster Pinctada fucata martensii using PacBio sequencing and Hi-C.</title>
        <authorList>
            <person name="Zheng Z."/>
        </authorList>
    </citation>
    <scope>NUCLEOTIDE SEQUENCE</scope>
    <source>
        <strain evidence="7">ZZ-2019</strain>
        <tissue evidence="7">Adductor muscle</tissue>
    </source>
</reference>
<feature type="domain" description="Peptide methionine sulphoxide reductase MsrA" evidence="5">
    <location>
        <begin position="2"/>
        <end position="115"/>
    </location>
</feature>
<evidence type="ECO:0000313" key="8">
    <source>
        <dbReference type="Proteomes" id="UP001186944"/>
    </source>
</evidence>
<protein>
    <recommendedName>
        <fullName evidence="2">peptide-methionine (S)-S-oxide reductase</fullName>
        <ecNumber evidence="2">1.8.4.11</ecNumber>
    </recommendedName>
    <alternativeName>
        <fullName evidence="4">Peptide-methionine (S)-S-oxide reductase</fullName>
    </alternativeName>
</protein>
<dbReference type="InterPro" id="IPR036509">
    <property type="entry name" value="Met_Sox_Rdtase_MsrA_sf"/>
</dbReference>
<dbReference type="SUPFAM" id="SSF55068">
    <property type="entry name" value="Peptide methionine sulfoxide reductase"/>
    <property type="match status" value="1"/>
</dbReference>